<dbReference type="Proteomes" id="UP000554286">
    <property type="component" value="Unassembled WGS sequence"/>
</dbReference>
<evidence type="ECO:0008006" key="3">
    <source>
        <dbReference type="Google" id="ProtNLM"/>
    </source>
</evidence>
<keyword evidence="2" id="KW-1185">Reference proteome</keyword>
<sequence length="117" mass="13577">MSKIVRFLDYRRGASFVHFTRSEMNSLLSLYSRQVMRGEWRDYAIDQQDGVARFAVFRSTHERPLFVISKHVRGQVRQGMTPSHHYAVQDTTRKLAQAGSLVEVLQVLDPPMRLVRG</sequence>
<comment type="caution">
    <text evidence="1">The sequence shown here is derived from an EMBL/GenBank/DDBJ whole genome shotgun (WGS) entry which is preliminary data.</text>
</comment>
<proteinExistence type="predicted"/>
<accession>A0A7W6RGK2</accession>
<evidence type="ECO:0000313" key="2">
    <source>
        <dbReference type="Proteomes" id="UP000554286"/>
    </source>
</evidence>
<dbReference type="Pfam" id="PF10984">
    <property type="entry name" value="DUF2794"/>
    <property type="match status" value="1"/>
</dbReference>
<dbReference type="InterPro" id="IPR021252">
    <property type="entry name" value="DUF2794"/>
</dbReference>
<evidence type="ECO:0000313" key="1">
    <source>
        <dbReference type="EMBL" id="MBB4268180.1"/>
    </source>
</evidence>
<organism evidence="1 2">
    <name type="scientific">Roseospira visakhapatnamensis</name>
    <dbReference type="NCBI Taxonomy" id="390880"/>
    <lineage>
        <taxon>Bacteria</taxon>
        <taxon>Pseudomonadati</taxon>
        <taxon>Pseudomonadota</taxon>
        <taxon>Alphaproteobacteria</taxon>
        <taxon>Rhodospirillales</taxon>
        <taxon>Rhodospirillaceae</taxon>
        <taxon>Roseospira</taxon>
    </lineage>
</organism>
<dbReference type="RefSeq" id="WP_184048893.1">
    <property type="nucleotide sequence ID" value="NZ_JACIGK010000057.1"/>
</dbReference>
<dbReference type="EMBL" id="JACIGK010000057">
    <property type="protein sequence ID" value="MBB4268180.1"/>
    <property type="molecule type" value="Genomic_DNA"/>
</dbReference>
<gene>
    <name evidence="1" type="ORF">GGD89_003836</name>
</gene>
<name>A0A7W6RGK2_9PROT</name>
<protein>
    <recommendedName>
        <fullName evidence="3">DUF2794 domain-containing protein</fullName>
    </recommendedName>
</protein>
<reference evidence="1 2" key="1">
    <citation type="submission" date="2020-08" db="EMBL/GenBank/DDBJ databases">
        <title>Genome sequencing of Purple Non-Sulfur Bacteria from various extreme environments.</title>
        <authorList>
            <person name="Mayer M."/>
        </authorList>
    </citation>
    <scope>NUCLEOTIDE SEQUENCE [LARGE SCALE GENOMIC DNA]</scope>
    <source>
        <strain evidence="1 2">JA131</strain>
    </source>
</reference>
<dbReference type="AlphaFoldDB" id="A0A7W6RGK2"/>